<evidence type="ECO:0000256" key="1">
    <source>
        <dbReference type="SAM" id="MobiDB-lite"/>
    </source>
</evidence>
<dbReference type="Proteomes" id="UP000674179">
    <property type="component" value="Chromosome 34"/>
</dbReference>
<feature type="region of interest" description="Disordered" evidence="1">
    <location>
        <begin position="30"/>
        <end position="53"/>
    </location>
</feature>
<keyword evidence="3" id="KW-1185">Reference proteome</keyword>
<dbReference type="GeneID" id="94168797"/>
<dbReference type="AlphaFoldDB" id="A0A836KK52"/>
<protein>
    <submittedName>
        <fullName evidence="2">Uncharacterized protein</fullName>
    </submittedName>
</protein>
<sequence length="609" mass="65785">MQQVFNEGASCGGEGKPLIHFPLQAQTAITSTAQRKRSRSPAETSSADKSRIETSLAIPLTPEEHSTFCRFIVYGNQPAPASSWFHQNPERRFTPAQLLAHCAEPSGSAVAPEHQWCFVALRRAMSLLCQVIRRDSAGIYLRAASPPDTGTGATATSAEACTATPRVNTLELYCRFQALELELEDALLLSEAAAQADGVPESVRLQLRSDVDATVMCIERSLDALEGTLVRMLFGSFADDTVTCASSMDVSAAPSLEYVARMLRELPSVFQSEEWPAQFVCDSSAASKGNSAETENPGTIPSAPSSALERAVLGVTPTAGADTAMSPLFEQLGGATTSLTLRSLFDLCQADVWNLLGVAAAAPISRLAALEKVAAAALGISSSAGRAGRLALDVENLEFKDILVRAWSREYGRLGLSRLFFEMQVLFYKYAMHAQPKSKDSGNGNGATVDDVCGLWAAWRLSLQKRTTSFLEKLGAAELSADAMLGVSGTMVDSCELLRQHAVSVGDLAEVQEVARRVIAKLQTVDAKGWFAVPAFDMVNVDFTSVRYWISSPIFARRSKREAYRSLCRVLERMVDSCVQKYGPTHAFSDVITNVRQKLVSVSRAEGLL</sequence>
<evidence type="ECO:0000313" key="3">
    <source>
        <dbReference type="Proteomes" id="UP000674179"/>
    </source>
</evidence>
<dbReference type="KEGG" id="lenr:94168797"/>
<proteinExistence type="predicted"/>
<evidence type="ECO:0000313" key="2">
    <source>
        <dbReference type="EMBL" id="KAG5468683.1"/>
    </source>
</evidence>
<name>A0A836KK52_LEIEN</name>
<dbReference type="OrthoDB" id="272578at2759"/>
<accession>A0A836KK52</accession>
<organism evidence="2 3">
    <name type="scientific">Leishmania enriettii</name>
    <dbReference type="NCBI Taxonomy" id="5663"/>
    <lineage>
        <taxon>Eukaryota</taxon>
        <taxon>Discoba</taxon>
        <taxon>Euglenozoa</taxon>
        <taxon>Kinetoplastea</taxon>
        <taxon>Metakinetoplastina</taxon>
        <taxon>Trypanosomatida</taxon>
        <taxon>Trypanosomatidae</taxon>
        <taxon>Leishmaniinae</taxon>
        <taxon>Leishmania</taxon>
    </lineage>
</organism>
<gene>
    <name evidence="2" type="ORF">CUR178_01518</name>
</gene>
<dbReference type="RefSeq" id="XP_067689390.1">
    <property type="nucleotide sequence ID" value="XM_067833287.1"/>
</dbReference>
<dbReference type="EMBL" id="JAFHKP010000034">
    <property type="protein sequence ID" value="KAG5468683.1"/>
    <property type="molecule type" value="Genomic_DNA"/>
</dbReference>
<reference evidence="2 3" key="1">
    <citation type="submission" date="2021-02" db="EMBL/GenBank/DDBJ databases">
        <title>Leishmania (Mundinia) enrietti genome sequencing and assembly.</title>
        <authorList>
            <person name="Almutairi H."/>
            <person name="Gatherer D."/>
        </authorList>
    </citation>
    <scope>NUCLEOTIDE SEQUENCE [LARGE SCALE GENOMIC DNA]</scope>
    <source>
        <strain evidence="2">CUR178</strain>
    </source>
</reference>
<comment type="caution">
    <text evidence="2">The sequence shown here is derived from an EMBL/GenBank/DDBJ whole genome shotgun (WGS) entry which is preliminary data.</text>
</comment>